<sequence>MSLATYASEFNTNENINPIQKKRENMKNRTLKRRESNKTNPKIEAMVRKIHDDEEDTDLTEFQPLGPPSSAGMERIDAQGMEEGLEERLDVQQNPPLSYENQQAKMNVQENFSQLPSEYAKQYYQQYVPYFNQMSDDLTPNGANKDELLTKLNQIIYLLEEQQDEKTGHVTEELILYSFLGVFIIFIVDSFARVGKYVR</sequence>
<proteinExistence type="predicted"/>
<feature type="compositionally biased region" description="Basic and acidic residues" evidence="1">
    <location>
        <begin position="21"/>
        <end position="37"/>
    </location>
</feature>
<feature type="compositionally biased region" description="Polar residues" evidence="1">
    <location>
        <begin position="8"/>
        <end position="18"/>
    </location>
</feature>
<protein>
    <submittedName>
        <fullName evidence="3">Uncharacterized protein</fullName>
    </submittedName>
</protein>
<name>A0A6C0CKC0_9ZZZZ</name>
<feature type="transmembrane region" description="Helical" evidence="2">
    <location>
        <begin position="174"/>
        <end position="192"/>
    </location>
</feature>
<evidence type="ECO:0000256" key="2">
    <source>
        <dbReference type="SAM" id="Phobius"/>
    </source>
</evidence>
<feature type="region of interest" description="Disordered" evidence="1">
    <location>
        <begin position="1"/>
        <end position="73"/>
    </location>
</feature>
<dbReference type="EMBL" id="MN739423">
    <property type="protein sequence ID" value="QHT04124.1"/>
    <property type="molecule type" value="Genomic_DNA"/>
</dbReference>
<organism evidence="3">
    <name type="scientific">viral metagenome</name>
    <dbReference type="NCBI Taxonomy" id="1070528"/>
    <lineage>
        <taxon>unclassified sequences</taxon>
        <taxon>metagenomes</taxon>
        <taxon>organismal metagenomes</taxon>
    </lineage>
</organism>
<keyword evidence="2" id="KW-1133">Transmembrane helix</keyword>
<evidence type="ECO:0000313" key="3">
    <source>
        <dbReference type="EMBL" id="QHT04124.1"/>
    </source>
</evidence>
<accession>A0A6C0CKC0</accession>
<keyword evidence="2" id="KW-0812">Transmembrane</keyword>
<reference evidence="3" key="1">
    <citation type="journal article" date="2020" name="Nature">
        <title>Giant virus diversity and host interactions through global metagenomics.</title>
        <authorList>
            <person name="Schulz F."/>
            <person name="Roux S."/>
            <person name="Paez-Espino D."/>
            <person name="Jungbluth S."/>
            <person name="Walsh D.A."/>
            <person name="Denef V.J."/>
            <person name="McMahon K.D."/>
            <person name="Konstantinidis K.T."/>
            <person name="Eloe-Fadrosh E.A."/>
            <person name="Kyrpides N.C."/>
            <person name="Woyke T."/>
        </authorList>
    </citation>
    <scope>NUCLEOTIDE SEQUENCE</scope>
    <source>
        <strain evidence="3">GVMAG-M-3300021185-45</strain>
    </source>
</reference>
<keyword evidence="2" id="KW-0472">Membrane</keyword>
<evidence type="ECO:0000256" key="1">
    <source>
        <dbReference type="SAM" id="MobiDB-lite"/>
    </source>
</evidence>
<dbReference type="AlphaFoldDB" id="A0A6C0CKC0"/>